<dbReference type="GO" id="GO:0000166">
    <property type="term" value="F:nucleotide binding"/>
    <property type="evidence" value="ECO:0007669"/>
    <property type="project" value="UniProtKB-KW"/>
</dbReference>
<dbReference type="AlphaFoldDB" id="A0A532V2G3"/>
<dbReference type="PROSITE" id="PS51084">
    <property type="entry name" value="HIT_2"/>
    <property type="match status" value="1"/>
</dbReference>
<reference evidence="6 7" key="1">
    <citation type="submission" date="2017-06" db="EMBL/GenBank/DDBJ databases">
        <title>Novel microbial phyla capable of carbon fixation and sulfur reduction in deep-sea sediments.</title>
        <authorList>
            <person name="Huang J."/>
            <person name="Baker B."/>
            <person name="Wang Y."/>
        </authorList>
    </citation>
    <scope>NUCLEOTIDE SEQUENCE [LARGE SCALE GENOMIC DNA]</scope>
    <source>
        <strain evidence="6">B3_TA06</strain>
    </source>
</reference>
<gene>
    <name evidence="6" type="ORF">CEE36_08645</name>
</gene>
<keyword evidence="1" id="KW-0547">Nucleotide-binding</keyword>
<feature type="binding site" evidence="3">
    <location>
        <position position="55"/>
    </location>
    <ligand>
        <name>substrate</name>
    </ligand>
</feature>
<evidence type="ECO:0000256" key="2">
    <source>
        <dbReference type="PIRSR" id="PIRSR639383-1"/>
    </source>
</evidence>
<dbReference type="CDD" id="cd01275">
    <property type="entry name" value="FHIT"/>
    <property type="match status" value="1"/>
</dbReference>
<dbReference type="GO" id="GO:0016787">
    <property type="term" value="F:hydrolase activity"/>
    <property type="evidence" value="ECO:0007669"/>
    <property type="project" value="UniProtKB-KW"/>
</dbReference>
<dbReference type="InterPro" id="IPR011146">
    <property type="entry name" value="HIT-like"/>
</dbReference>
<name>A0A532V2G3_UNCT6</name>
<evidence type="ECO:0000256" key="3">
    <source>
        <dbReference type="PIRSR" id="PIRSR639383-2"/>
    </source>
</evidence>
<dbReference type="EMBL" id="NJBO01000014">
    <property type="protein sequence ID" value="TKJ41373.1"/>
    <property type="molecule type" value="Genomic_DNA"/>
</dbReference>
<evidence type="ECO:0000313" key="6">
    <source>
        <dbReference type="EMBL" id="TKJ41373.1"/>
    </source>
</evidence>
<sequence length="165" mass="18736">MKKLWAPWRMTYIREALSDEGKDRCVLCEIGSAQPQDDEKNLVLARGENVFVVLNRFPYNNGHLMVTPYKHTKELAELSDDALAELLRLTQRSIDTLRRAANPDGFNIGTNLGRVAGAGIEDHLHLHVVPRWSGDTNFMPVLADVKVISQALAETWRELKENWQS</sequence>
<dbReference type="Proteomes" id="UP000317778">
    <property type="component" value="Unassembled WGS sequence"/>
</dbReference>
<accession>A0A532V2G3</accession>
<dbReference type="Gene3D" id="3.30.428.10">
    <property type="entry name" value="HIT-like"/>
    <property type="match status" value="1"/>
</dbReference>
<feature type="short sequence motif" description="Histidine triad motif" evidence="4">
    <location>
        <begin position="123"/>
        <end position="127"/>
    </location>
</feature>
<evidence type="ECO:0000259" key="5">
    <source>
        <dbReference type="PROSITE" id="PS51084"/>
    </source>
</evidence>
<feature type="active site" description="Tele-AMP-histidine intermediate" evidence="2">
    <location>
        <position position="125"/>
    </location>
</feature>
<evidence type="ECO:0000313" key="7">
    <source>
        <dbReference type="Proteomes" id="UP000317778"/>
    </source>
</evidence>
<dbReference type="SUPFAM" id="SSF54197">
    <property type="entry name" value="HIT-like"/>
    <property type="match status" value="1"/>
</dbReference>
<feature type="domain" description="HIT" evidence="5">
    <location>
        <begin position="30"/>
        <end position="138"/>
    </location>
</feature>
<feature type="binding site" evidence="3">
    <location>
        <position position="127"/>
    </location>
    <ligand>
        <name>substrate</name>
    </ligand>
</feature>
<dbReference type="Pfam" id="PF01230">
    <property type="entry name" value="HIT"/>
    <property type="match status" value="1"/>
</dbReference>
<keyword evidence="6" id="KW-0378">Hydrolase</keyword>
<proteinExistence type="predicted"/>
<dbReference type="InterPro" id="IPR036265">
    <property type="entry name" value="HIT-like_sf"/>
</dbReference>
<dbReference type="InterPro" id="IPR039383">
    <property type="entry name" value="FHIT"/>
</dbReference>
<organism evidence="6 7">
    <name type="scientific">candidate division TA06 bacterium B3_TA06</name>
    <dbReference type="NCBI Taxonomy" id="2012487"/>
    <lineage>
        <taxon>Bacteria</taxon>
        <taxon>Bacteria division TA06</taxon>
    </lineage>
</organism>
<protein>
    <submittedName>
        <fullName evidence="6">HIT family hydrolase</fullName>
    </submittedName>
</protein>
<dbReference type="PANTHER" id="PTHR42997">
    <property type="entry name" value="HIT FAMILY HYDROLASE"/>
    <property type="match status" value="1"/>
</dbReference>
<comment type="caution">
    <text evidence="6">The sequence shown here is derived from an EMBL/GenBank/DDBJ whole genome shotgun (WGS) entry which is preliminary data.</text>
</comment>
<dbReference type="InterPro" id="IPR052908">
    <property type="entry name" value="AP-4-A_phosphorylase"/>
</dbReference>
<evidence type="ECO:0000256" key="1">
    <source>
        <dbReference type="ARBA" id="ARBA00022741"/>
    </source>
</evidence>
<dbReference type="PANTHER" id="PTHR42997:SF1">
    <property type="entry name" value="AP-4-A PHOSPHORYLASE"/>
    <property type="match status" value="1"/>
</dbReference>
<evidence type="ECO:0000256" key="4">
    <source>
        <dbReference type="PROSITE-ProRule" id="PRU00464"/>
    </source>
</evidence>